<evidence type="ECO:0000313" key="1">
    <source>
        <dbReference type="EMBL" id="RGM75600.1"/>
    </source>
</evidence>
<dbReference type="RefSeq" id="WP_117718356.1">
    <property type="nucleotide sequence ID" value="NZ_QSTP01000001.1"/>
</dbReference>
<reference evidence="1 2" key="1">
    <citation type="submission" date="2018-08" db="EMBL/GenBank/DDBJ databases">
        <title>A genome reference for cultivated species of the human gut microbiota.</title>
        <authorList>
            <person name="Zou Y."/>
            <person name="Xue W."/>
            <person name="Luo G."/>
        </authorList>
    </citation>
    <scope>NUCLEOTIDE SEQUENCE [LARGE SCALE GENOMIC DNA]</scope>
    <source>
        <strain evidence="1 2">OM07-13</strain>
    </source>
</reference>
<dbReference type="EMBL" id="QSTP01000001">
    <property type="protein sequence ID" value="RGM75600.1"/>
    <property type="molecule type" value="Genomic_DNA"/>
</dbReference>
<name>A0A3E4YLL8_9FIRM</name>
<dbReference type="Proteomes" id="UP000260758">
    <property type="component" value="Unassembled WGS sequence"/>
</dbReference>
<accession>A0A3E4YLL8</accession>
<proteinExistence type="predicted"/>
<dbReference type="AlphaFoldDB" id="A0A3E4YLL8"/>
<evidence type="ECO:0000313" key="2">
    <source>
        <dbReference type="Proteomes" id="UP000260758"/>
    </source>
</evidence>
<organism evidence="1 2">
    <name type="scientific">Agathobacter rectalis</name>
    <dbReference type="NCBI Taxonomy" id="39491"/>
    <lineage>
        <taxon>Bacteria</taxon>
        <taxon>Bacillati</taxon>
        <taxon>Bacillota</taxon>
        <taxon>Clostridia</taxon>
        <taxon>Lachnospirales</taxon>
        <taxon>Lachnospiraceae</taxon>
        <taxon>Agathobacter</taxon>
    </lineage>
</organism>
<sequence>MIINDIQAIIDSYLDENDYYNRTRESKNGNIDIKNELTEYFTTLNIKFKIEEEEDFDSPGYAEDFMAIAFLDENDELQLLTVLFEYY</sequence>
<comment type="caution">
    <text evidence="1">The sequence shown here is derived from an EMBL/GenBank/DDBJ whole genome shotgun (WGS) entry which is preliminary data.</text>
</comment>
<gene>
    <name evidence="1" type="ORF">DXB99_03470</name>
</gene>
<protein>
    <submittedName>
        <fullName evidence="1">Uncharacterized protein</fullName>
    </submittedName>
</protein>